<dbReference type="InterPro" id="IPR011990">
    <property type="entry name" value="TPR-like_helical_dom_sf"/>
</dbReference>
<evidence type="ECO:0000313" key="3">
    <source>
        <dbReference type="EMBL" id="ALU26752.1"/>
    </source>
</evidence>
<proteinExistence type="predicted"/>
<name>A0A0U3GVL2_9FLAO</name>
<evidence type="ECO:0000256" key="1">
    <source>
        <dbReference type="ARBA" id="ARBA00022737"/>
    </source>
</evidence>
<dbReference type="PROSITE" id="PS50293">
    <property type="entry name" value="TPR_REGION"/>
    <property type="match status" value="1"/>
</dbReference>
<dbReference type="SMART" id="SM00028">
    <property type="entry name" value="TPR"/>
    <property type="match status" value="3"/>
</dbReference>
<dbReference type="InterPro" id="IPR019734">
    <property type="entry name" value="TPR_rpt"/>
</dbReference>
<accession>A0A0U3GVL2</accession>
<dbReference type="Gene3D" id="1.25.40.10">
    <property type="entry name" value="Tetratricopeptide repeat domain"/>
    <property type="match status" value="2"/>
</dbReference>
<evidence type="ECO:0000256" key="2">
    <source>
        <dbReference type="ARBA" id="ARBA00022803"/>
    </source>
</evidence>
<organism evidence="3 4">
    <name type="scientific">Myroides odoratimimus</name>
    <dbReference type="NCBI Taxonomy" id="76832"/>
    <lineage>
        <taxon>Bacteria</taxon>
        <taxon>Pseudomonadati</taxon>
        <taxon>Bacteroidota</taxon>
        <taxon>Flavobacteriia</taxon>
        <taxon>Flavobacteriales</taxon>
        <taxon>Flavobacteriaceae</taxon>
        <taxon>Myroides</taxon>
    </lineage>
</organism>
<keyword evidence="2" id="KW-0802">TPR repeat</keyword>
<reference evidence="3 4" key="1">
    <citation type="journal article" date="2016" name="J. Zhejiang Univ. Sci. B">
        <title>Antibiotic resistance mechanisms of Myroides sp.</title>
        <authorList>
            <person name="Hu S."/>
            <person name="Yuan S."/>
            <person name="Qu H."/>
            <person name="Jiang T."/>
            <person name="Zhou Y."/>
            <person name="Wang M."/>
            <person name="Ming D."/>
        </authorList>
    </citation>
    <scope>NUCLEOTIDE SEQUENCE [LARGE SCALE GENOMIC DNA]</scope>
    <source>
        <strain evidence="3 4">PR63039</strain>
    </source>
</reference>
<dbReference type="KEGG" id="mod:AS202_11625"/>
<dbReference type="PANTHER" id="PTHR44943:SF8">
    <property type="entry name" value="TPR REPEAT-CONTAINING PROTEIN MJ0263"/>
    <property type="match status" value="1"/>
</dbReference>
<evidence type="ECO:0000313" key="4">
    <source>
        <dbReference type="Proteomes" id="UP000069030"/>
    </source>
</evidence>
<keyword evidence="1" id="KW-0677">Repeat</keyword>
<dbReference type="GeneID" id="66975359"/>
<dbReference type="Proteomes" id="UP000069030">
    <property type="component" value="Chromosome"/>
</dbReference>
<dbReference type="EMBL" id="CP013690">
    <property type="protein sequence ID" value="ALU26752.1"/>
    <property type="molecule type" value="Genomic_DNA"/>
</dbReference>
<dbReference type="Pfam" id="PF07719">
    <property type="entry name" value="TPR_2"/>
    <property type="match status" value="1"/>
</dbReference>
<dbReference type="InterPro" id="IPR051685">
    <property type="entry name" value="Ycf3/AcsC/BcsC/TPR_MFPF"/>
</dbReference>
<gene>
    <name evidence="3" type="ORF">AS202_11625</name>
</gene>
<dbReference type="eggNOG" id="COG0457">
    <property type="taxonomic scope" value="Bacteria"/>
</dbReference>
<dbReference type="PROSITE" id="PS50005">
    <property type="entry name" value="TPR"/>
    <property type="match status" value="1"/>
</dbReference>
<sequence length="424" mass="47322">MNKRYVYLLSALMLSGLTMAQKKELKDAEKAVKKGNVTEATAALKAVEAVLGNASNAEKAQYYALQGTLAYSQIQKDVDVDNNVDAIIASYKKLNEFETNKGSKIVKQADEEIASVATKVVGQAIEDNGSANYKGATRRFTQAYQLSPKDTVYLYYAASTAINSKDYATAVENYKQLVDLGYNGSESYYTAIEKASGQVQSFGKDSKMRDLMVKQGTHTDPKFVKEDSKRPEILKNLVLIYSQEGKTEEAEKAIVAAREANPDDINLLLTHMDLYLKSNNMGKYEELAKQALAKNPNDDVLLYNLGVTSFDAGRFEDARKYYEEAIRINPKSENAYLNMAFLKLQPDQELTNKMNSLGMSAADNKKYEQYQKEKHAIYKDAMNDLEKVISINPGNEAAISTLKNIYRALEMTDKLKALEAKTNK</sequence>
<dbReference type="InterPro" id="IPR013105">
    <property type="entry name" value="TPR_2"/>
</dbReference>
<dbReference type="RefSeq" id="WP_006259448.1">
    <property type="nucleotide sequence ID" value="NZ_BCMQ01000018.1"/>
</dbReference>
<protein>
    <submittedName>
        <fullName evidence="3">Uncharacterized protein</fullName>
    </submittedName>
</protein>
<dbReference type="PANTHER" id="PTHR44943">
    <property type="entry name" value="CELLULOSE SYNTHASE OPERON PROTEIN C"/>
    <property type="match status" value="1"/>
</dbReference>
<dbReference type="AlphaFoldDB" id="A0A0U3GVL2"/>
<dbReference type="SUPFAM" id="SSF48452">
    <property type="entry name" value="TPR-like"/>
    <property type="match status" value="2"/>
</dbReference>